<dbReference type="Pfam" id="PF00933">
    <property type="entry name" value="Glyco_hydro_3"/>
    <property type="match status" value="1"/>
</dbReference>
<dbReference type="Gene3D" id="3.20.20.300">
    <property type="entry name" value="Glycoside hydrolase, family 3, N-terminal domain"/>
    <property type="match status" value="1"/>
</dbReference>
<dbReference type="EMBL" id="CP000774">
    <property type="protein sequence ID" value="ABS64631.1"/>
    <property type="molecule type" value="Genomic_DNA"/>
</dbReference>
<dbReference type="GO" id="GO:0004563">
    <property type="term" value="F:beta-N-acetylhexosaminidase activity"/>
    <property type="evidence" value="ECO:0007669"/>
    <property type="project" value="UniProtKB-EC"/>
</dbReference>
<comment type="similarity">
    <text evidence="2">Belongs to the glycosyl hydrolase 3 family.</text>
</comment>
<gene>
    <name evidence="7" type="ordered locus">Plav_3024</name>
</gene>
<sequence>MSISAAIYGCQGTVLAETEKAFFRDVRPWGVILFARNVSDPAQVRVLTDELRDAAGHDALVLIDQEGGRVQRLRPPHWRAWPAGRRYGELYERDAETGRSAAWLGARLIAAELYAAGITANCLPVLDVPVPGAHDVIGDRAYAQAPGPVAALGLAAAEGLLAGGVLPIVKHIPGHGRAGVDSHKSLPVVDAAREELERTDFEPFRALRHMPLGMTAHVVYTALDPAHPATTSARIIRDIVRGVIGFGGLLMSDDLSMEALKGMLGERARASLAAGCDLALHCNGHLAEMEAVAAEVPLLSGAALLRSEAALACRKAPVGPFEADSAYAKFSEMLATA</sequence>
<name>A7HXJ8_PARL1</name>
<dbReference type="InterPro" id="IPR001764">
    <property type="entry name" value="Glyco_hydro_3_N"/>
</dbReference>
<feature type="domain" description="Glycoside hydrolase family 3 N-terminal" evidence="6">
    <location>
        <begin position="30"/>
        <end position="296"/>
    </location>
</feature>
<dbReference type="GO" id="GO:0009254">
    <property type="term" value="P:peptidoglycan turnover"/>
    <property type="evidence" value="ECO:0007669"/>
    <property type="project" value="TreeGrafter"/>
</dbReference>
<evidence type="ECO:0000256" key="4">
    <source>
        <dbReference type="ARBA" id="ARBA00022801"/>
    </source>
</evidence>
<proteinExistence type="inferred from homology"/>
<dbReference type="EC" id="3.2.1.52" evidence="3"/>
<dbReference type="InterPro" id="IPR017853">
    <property type="entry name" value="GH"/>
</dbReference>
<dbReference type="STRING" id="402881.Plav_3024"/>
<comment type="catalytic activity">
    <reaction evidence="1">
        <text>Hydrolysis of terminal non-reducing N-acetyl-D-hexosamine residues in N-acetyl-beta-D-hexosaminides.</text>
        <dbReference type="EC" id="3.2.1.52"/>
    </reaction>
</comment>
<dbReference type="KEGG" id="pla:Plav_3024"/>
<protein>
    <recommendedName>
        <fullName evidence="3">beta-N-acetylhexosaminidase</fullName>
        <ecNumber evidence="3">3.2.1.52</ecNumber>
    </recommendedName>
</protein>
<dbReference type="RefSeq" id="WP_012111952.1">
    <property type="nucleotide sequence ID" value="NC_009719.1"/>
</dbReference>
<dbReference type="PANTHER" id="PTHR30480">
    <property type="entry name" value="BETA-HEXOSAMINIDASE-RELATED"/>
    <property type="match status" value="1"/>
</dbReference>
<evidence type="ECO:0000256" key="2">
    <source>
        <dbReference type="ARBA" id="ARBA00005336"/>
    </source>
</evidence>
<reference evidence="7 8" key="1">
    <citation type="journal article" date="2011" name="Stand. Genomic Sci.">
        <title>Complete genome sequence of Parvibaculum lavamentivorans type strain (DS-1(T)).</title>
        <authorList>
            <person name="Schleheck D."/>
            <person name="Weiss M."/>
            <person name="Pitluck S."/>
            <person name="Bruce D."/>
            <person name="Land M.L."/>
            <person name="Han S."/>
            <person name="Saunders E."/>
            <person name="Tapia R."/>
            <person name="Detter C."/>
            <person name="Brettin T."/>
            <person name="Han J."/>
            <person name="Woyke T."/>
            <person name="Goodwin L."/>
            <person name="Pennacchio L."/>
            <person name="Nolan M."/>
            <person name="Cook A.M."/>
            <person name="Kjelleberg S."/>
            <person name="Thomas T."/>
        </authorList>
    </citation>
    <scope>NUCLEOTIDE SEQUENCE [LARGE SCALE GENOMIC DNA]</scope>
    <source>
        <strain evidence="8">DS-1 / DSM 13023 / NCIMB 13966</strain>
    </source>
</reference>
<dbReference type="InterPro" id="IPR050226">
    <property type="entry name" value="NagZ_Beta-hexosaminidase"/>
</dbReference>
<evidence type="ECO:0000313" key="7">
    <source>
        <dbReference type="EMBL" id="ABS64631.1"/>
    </source>
</evidence>
<keyword evidence="4 7" id="KW-0378">Hydrolase</keyword>
<evidence type="ECO:0000259" key="6">
    <source>
        <dbReference type="Pfam" id="PF00933"/>
    </source>
</evidence>
<evidence type="ECO:0000313" key="8">
    <source>
        <dbReference type="Proteomes" id="UP000006377"/>
    </source>
</evidence>
<accession>A7HXJ8</accession>
<evidence type="ECO:0000256" key="3">
    <source>
        <dbReference type="ARBA" id="ARBA00012663"/>
    </source>
</evidence>
<dbReference type="InterPro" id="IPR036962">
    <property type="entry name" value="Glyco_hydro_3_N_sf"/>
</dbReference>
<dbReference type="Proteomes" id="UP000006377">
    <property type="component" value="Chromosome"/>
</dbReference>
<dbReference type="PANTHER" id="PTHR30480:SF13">
    <property type="entry name" value="BETA-HEXOSAMINIDASE"/>
    <property type="match status" value="1"/>
</dbReference>
<dbReference type="AlphaFoldDB" id="A7HXJ8"/>
<evidence type="ECO:0000256" key="5">
    <source>
        <dbReference type="ARBA" id="ARBA00023295"/>
    </source>
</evidence>
<keyword evidence="5 7" id="KW-0326">Glycosidase</keyword>
<dbReference type="eggNOG" id="COG1472">
    <property type="taxonomic scope" value="Bacteria"/>
</dbReference>
<dbReference type="CAZy" id="GH3">
    <property type="family name" value="Glycoside Hydrolase Family 3"/>
</dbReference>
<keyword evidence="8" id="KW-1185">Reference proteome</keyword>
<dbReference type="GO" id="GO:0005975">
    <property type="term" value="P:carbohydrate metabolic process"/>
    <property type="evidence" value="ECO:0007669"/>
    <property type="project" value="InterPro"/>
</dbReference>
<dbReference type="OrthoDB" id="9786661at2"/>
<dbReference type="NCBIfam" id="NF003740">
    <property type="entry name" value="PRK05337.1"/>
    <property type="match status" value="1"/>
</dbReference>
<evidence type="ECO:0000256" key="1">
    <source>
        <dbReference type="ARBA" id="ARBA00001231"/>
    </source>
</evidence>
<dbReference type="HOGENOM" id="CLU_008392_0_0_5"/>
<organism evidence="7 8">
    <name type="scientific">Parvibaculum lavamentivorans (strain DS-1 / DSM 13023 / NCIMB 13966)</name>
    <dbReference type="NCBI Taxonomy" id="402881"/>
    <lineage>
        <taxon>Bacteria</taxon>
        <taxon>Pseudomonadati</taxon>
        <taxon>Pseudomonadota</taxon>
        <taxon>Alphaproteobacteria</taxon>
        <taxon>Hyphomicrobiales</taxon>
        <taxon>Parvibaculaceae</taxon>
        <taxon>Parvibaculum</taxon>
    </lineage>
</organism>
<dbReference type="SUPFAM" id="SSF51445">
    <property type="entry name" value="(Trans)glycosidases"/>
    <property type="match status" value="1"/>
</dbReference>